<dbReference type="RefSeq" id="WP_344671155.1">
    <property type="nucleotide sequence ID" value="NZ_BAAAQN010000075.1"/>
</dbReference>
<name>A0ABN2VCP8_9ACTN</name>
<dbReference type="EMBL" id="BAAAQN010000075">
    <property type="protein sequence ID" value="GAA2059408.1"/>
    <property type="molecule type" value="Genomic_DNA"/>
</dbReference>
<feature type="compositionally biased region" description="Polar residues" evidence="1">
    <location>
        <begin position="1"/>
        <end position="15"/>
    </location>
</feature>
<evidence type="ECO:0000313" key="3">
    <source>
        <dbReference type="EMBL" id="GAA2059408.1"/>
    </source>
</evidence>
<feature type="region of interest" description="Disordered" evidence="1">
    <location>
        <begin position="1"/>
        <end position="22"/>
    </location>
</feature>
<comment type="caution">
    <text evidence="3">The sequence shown here is derived from an EMBL/GenBank/DDBJ whole genome shotgun (WGS) entry which is preliminary data.</text>
</comment>
<keyword evidence="2" id="KW-0812">Transmembrane</keyword>
<evidence type="ECO:0000256" key="2">
    <source>
        <dbReference type="SAM" id="Phobius"/>
    </source>
</evidence>
<organism evidence="3 4">
    <name type="scientific">Catenulispora yoronensis</name>
    <dbReference type="NCBI Taxonomy" id="450799"/>
    <lineage>
        <taxon>Bacteria</taxon>
        <taxon>Bacillati</taxon>
        <taxon>Actinomycetota</taxon>
        <taxon>Actinomycetes</taxon>
        <taxon>Catenulisporales</taxon>
        <taxon>Catenulisporaceae</taxon>
        <taxon>Catenulispora</taxon>
    </lineage>
</organism>
<feature type="transmembrane region" description="Helical" evidence="2">
    <location>
        <begin position="65"/>
        <end position="85"/>
    </location>
</feature>
<keyword evidence="2" id="KW-0472">Membrane</keyword>
<reference evidence="3 4" key="1">
    <citation type="journal article" date="2019" name="Int. J. Syst. Evol. Microbiol.">
        <title>The Global Catalogue of Microorganisms (GCM) 10K type strain sequencing project: providing services to taxonomists for standard genome sequencing and annotation.</title>
        <authorList>
            <consortium name="The Broad Institute Genomics Platform"/>
            <consortium name="The Broad Institute Genome Sequencing Center for Infectious Disease"/>
            <person name="Wu L."/>
            <person name="Ma J."/>
        </authorList>
    </citation>
    <scope>NUCLEOTIDE SEQUENCE [LARGE SCALE GENOMIC DNA]</scope>
    <source>
        <strain evidence="3 4">JCM 16014</strain>
    </source>
</reference>
<gene>
    <name evidence="3" type="ORF">GCM10009839_82190</name>
</gene>
<evidence type="ECO:0000313" key="4">
    <source>
        <dbReference type="Proteomes" id="UP001500751"/>
    </source>
</evidence>
<proteinExistence type="predicted"/>
<feature type="transmembrane region" description="Helical" evidence="2">
    <location>
        <begin position="39"/>
        <end position="59"/>
    </location>
</feature>
<keyword evidence="4" id="KW-1185">Reference proteome</keyword>
<evidence type="ECO:0000256" key="1">
    <source>
        <dbReference type="SAM" id="MobiDB-lite"/>
    </source>
</evidence>
<sequence>MSTLNHAGAGQNSTDRQAAAQQAAERERVAEAALARRRWTAVGVALTTMTFVVGASTWLVLGTQWLGLAVGACVAAIALAAYYTVAGRTVGMNNDVRERVLERHYIGVAWYTSMLRTSREPGGYDRGLRRELTRLAAARLAERHGVNLYRDPGTAAALLGTDVWPLVDPALLTGERAGTGIGTGTGAAVGARAADPPMRAVAELIERLERL</sequence>
<dbReference type="Proteomes" id="UP001500751">
    <property type="component" value="Unassembled WGS sequence"/>
</dbReference>
<accession>A0ABN2VCP8</accession>
<keyword evidence="2" id="KW-1133">Transmembrane helix</keyword>
<protein>
    <submittedName>
        <fullName evidence="3">Uncharacterized protein</fullName>
    </submittedName>
</protein>